<comment type="subcellular location">
    <subcellularLocation>
        <location evidence="1">Cell membrane</location>
        <topology evidence="1">Multi-pass membrane protein</topology>
    </subcellularLocation>
</comment>
<dbReference type="PANTHER" id="PTHR43520">
    <property type="entry name" value="ATP7, ISOFORM B"/>
    <property type="match status" value="1"/>
</dbReference>
<name>A0A084U442_MALIO</name>
<dbReference type="AlphaFoldDB" id="A0A084U442"/>
<dbReference type="SFLD" id="SFLDS00003">
    <property type="entry name" value="Haloacid_Dehalogenase"/>
    <property type="match status" value="1"/>
</dbReference>
<dbReference type="InterPro" id="IPR023298">
    <property type="entry name" value="ATPase_P-typ_TM_dom_sf"/>
</dbReference>
<dbReference type="GO" id="GO:0005886">
    <property type="term" value="C:plasma membrane"/>
    <property type="evidence" value="ECO:0007669"/>
    <property type="project" value="UniProtKB-SubCell"/>
</dbReference>
<keyword evidence="6 10" id="KW-0067">ATP-binding</keyword>
<dbReference type="InterPro" id="IPR044492">
    <property type="entry name" value="P_typ_ATPase_HD_dom"/>
</dbReference>
<keyword evidence="7" id="KW-1278">Translocase</keyword>
<sequence length="726" mass="82236">MTYFNKLKKFRTLESDVKKEFISDTFLYLSLLMVLPLMVVHLYFIFGHEPMPFWFEWFSFLLCTFAFFTCGYAFFKYFYYEVFKWHSIGMNTLITIASVVAYVYSCYQIIANTISFANNTATNHTYDFSHTAAMIVVIVKVGENISNHLRKKTTNDLKRISELQVQDCYLYDMKTKEEKLASVKDVKIGDYILVKKGSNIPIDGIIVEGDTDIDESMITGESKPIKKSVNEYVIGSTNNLTSSIIIKATAVGKNMIVNQIVKNVNSIASKKPKYQKIADRVSKWFTIVIILLAILAFLLHLLVDNINEINGVFNNWFNITDNATYTKVYLAFFYSVGTLAIACPCALGIAVPVASLVGASKAAKNGIIINTGETYEKIKKIDAIAFDKTGTLTSGKFLVENIYGDKNNISMIYYMEKTSIHPLAISFVEYVKNNEINIKDNDIKLSNLNEIAGVGIKANFQNKTYLLSSYDYAIKNNFKLSSDLKSFSEKELNDINDNILKTIVCLSVDNKIVNIIVFSDQISENAYDAINLLHSKGIETYIISGDNYKAVETVSKELNIKNFYANTKPSDKASIIKEIQSKNKVVAYIGDGINDLEALKQSDLSIAISKENKIAQSISDITIINHDILNIIKAIEITKETRRMIIFNLIWAFSYNIVTLPLSIIGFIPPFIGVFIMATSDVTVVLNSLYFKLKKIRYISKKEQKTLKNKNIDCYVKKLKIRFPYF</sequence>
<proteinExistence type="inferred from homology"/>
<dbReference type="GO" id="GO:0005507">
    <property type="term" value="F:copper ion binding"/>
    <property type="evidence" value="ECO:0007669"/>
    <property type="project" value="TreeGrafter"/>
</dbReference>
<dbReference type="SFLD" id="SFLDF00027">
    <property type="entry name" value="p-type_atpase"/>
    <property type="match status" value="1"/>
</dbReference>
<keyword evidence="5 10" id="KW-0547">Nucleotide-binding</keyword>
<dbReference type="FunFam" id="2.70.150.10:FF:000002">
    <property type="entry name" value="Copper-transporting ATPase 1, putative"/>
    <property type="match status" value="1"/>
</dbReference>
<dbReference type="Pfam" id="PF00702">
    <property type="entry name" value="Hydrolase"/>
    <property type="match status" value="1"/>
</dbReference>
<evidence type="ECO:0000313" key="13">
    <source>
        <dbReference type="Proteomes" id="UP000028523"/>
    </source>
</evidence>
<protein>
    <submittedName>
        <fullName evidence="12">Cation transport ATPase</fullName>
    </submittedName>
</protein>
<gene>
    <name evidence="12" type="primary">zntA</name>
    <name evidence="12" type="ORF">P271_585</name>
</gene>
<dbReference type="InterPro" id="IPR027256">
    <property type="entry name" value="P-typ_ATPase_IB"/>
</dbReference>
<evidence type="ECO:0000256" key="10">
    <source>
        <dbReference type="RuleBase" id="RU362081"/>
    </source>
</evidence>
<dbReference type="GO" id="GO:0005524">
    <property type="term" value="F:ATP binding"/>
    <property type="evidence" value="ECO:0007669"/>
    <property type="project" value="UniProtKB-UniRule"/>
</dbReference>
<feature type="transmembrane region" description="Helical" evidence="10">
    <location>
        <begin position="331"/>
        <end position="357"/>
    </location>
</feature>
<evidence type="ECO:0000256" key="7">
    <source>
        <dbReference type="ARBA" id="ARBA00022967"/>
    </source>
</evidence>
<feature type="domain" description="P-type ATPase A" evidence="11">
    <location>
        <begin position="178"/>
        <end position="264"/>
    </location>
</feature>
<comment type="similarity">
    <text evidence="2 10">Belongs to the cation transport ATPase (P-type) (TC 3.A.3) family. Type IB subfamily.</text>
</comment>
<evidence type="ECO:0000256" key="8">
    <source>
        <dbReference type="ARBA" id="ARBA00022989"/>
    </source>
</evidence>
<dbReference type="InterPro" id="IPR036412">
    <property type="entry name" value="HAD-like_sf"/>
</dbReference>
<feature type="transmembrane region" description="Helical" evidence="10">
    <location>
        <begin position="284"/>
        <end position="303"/>
    </location>
</feature>
<evidence type="ECO:0000256" key="2">
    <source>
        <dbReference type="ARBA" id="ARBA00006024"/>
    </source>
</evidence>
<feature type="transmembrane region" description="Helical" evidence="10">
    <location>
        <begin position="645"/>
        <end position="665"/>
    </location>
</feature>
<dbReference type="InterPro" id="IPR001757">
    <property type="entry name" value="P_typ_ATPase"/>
</dbReference>
<dbReference type="NCBIfam" id="TIGR01494">
    <property type="entry name" value="ATPase_P-type"/>
    <property type="match status" value="2"/>
</dbReference>
<feature type="transmembrane region" description="Helical" evidence="10">
    <location>
        <begin position="130"/>
        <end position="149"/>
    </location>
</feature>
<dbReference type="InterPro" id="IPR008250">
    <property type="entry name" value="ATPase_P-typ_transduc_dom_A_sf"/>
</dbReference>
<evidence type="ECO:0000256" key="1">
    <source>
        <dbReference type="ARBA" id="ARBA00004651"/>
    </source>
</evidence>
<dbReference type="Proteomes" id="UP000028523">
    <property type="component" value="Unassembled WGS sequence"/>
</dbReference>
<reference evidence="12 13" key="1">
    <citation type="journal article" date="2014" name="PLoS ONE">
        <title>Reduction of Hydrogen Peroxide Accumulation and Toxicity by a Catalase from Mycoplasma iowae.</title>
        <authorList>
            <person name="Pritchard R.E."/>
            <person name="Prassinos A.J."/>
            <person name="Osborne J.D."/>
            <person name="Raviv Z."/>
            <person name="Balish M.F."/>
        </authorList>
    </citation>
    <scope>NUCLEOTIDE SEQUENCE [LARGE SCALE GENOMIC DNA]</scope>
    <source>
        <strain evidence="12 13">DK-CPA</strain>
    </source>
</reference>
<dbReference type="RefSeq" id="WP_051790258.1">
    <property type="nucleotide sequence ID" value="NZ_AWQU01000068.1"/>
</dbReference>
<dbReference type="SUPFAM" id="SSF81665">
    <property type="entry name" value="Calcium ATPase, transmembrane domain M"/>
    <property type="match status" value="1"/>
</dbReference>
<dbReference type="PANTHER" id="PTHR43520:SF8">
    <property type="entry name" value="P-TYPE CU(+) TRANSPORTER"/>
    <property type="match status" value="1"/>
</dbReference>
<evidence type="ECO:0000259" key="11">
    <source>
        <dbReference type="Pfam" id="PF00122"/>
    </source>
</evidence>
<dbReference type="SFLD" id="SFLDG00002">
    <property type="entry name" value="C1.7:_P-type_atpase_like"/>
    <property type="match status" value="1"/>
</dbReference>
<dbReference type="InterPro" id="IPR023299">
    <property type="entry name" value="ATPase_P-typ_cyto_dom_N"/>
</dbReference>
<evidence type="ECO:0000256" key="6">
    <source>
        <dbReference type="ARBA" id="ARBA00022840"/>
    </source>
</evidence>
<dbReference type="NCBIfam" id="TIGR01525">
    <property type="entry name" value="ATPase-IB_hvy"/>
    <property type="match status" value="1"/>
</dbReference>
<dbReference type="SUPFAM" id="SSF81653">
    <property type="entry name" value="Calcium ATPase, transduction domain A"/>
    <property type="match status" value="1"/>
</dbReference>
<evidence type="ECO:0000313" key="12">
    <source>
        <dbReference type="EMBL" id="KFB07728.1"/>
    </source>
</evidence>
<dbReference type="Gene3D" id="3.40.50.1000">
    <property type="entry name" value="HAD superfamily/HAD-like"/>
    <property type="match status" value="1"/>
</dbReference>
<dbReference type="SUPFAM" id="SSF56784">
    <property type="entry name" value="HAD-like"/>
    <property type="match status" value="1"/>
</dbReference>
<dbReference type="GO" id="GO:0055070">
    <property type="term" value="P:copper ion homeostasis"/>
    <property type="evidence" value="ECO:0007669"/>
    <property type="project" value="TreeGrafter"/>
</dbReference>
<dbReference type="InterPro" id="IPR023214">
    <property type="entry name" value="HAD_sf"/>
</dbReference>
<accession>A0A084U442</accession>
<keyword evidence="10" id="KW-1003">Cell membrane</keyword>
<keyword evidence="8 10" id="KW-1133">Transmembrane helix</keyword>
<feature type="transmembrane region" description="Helical" evidence="10">
    <location>
        <begin position="671"/>
        <end position="691"/>
    </location>
</feature>
<keyword evidence="13" id="KW-1185">Reference proteome</keyword>
<dbReference type="InterPro" id="IPR059000">
    <property type="entry name" value="ATPase_P-type_domA"/>
</dbReference>
<feature type="transmembrane region" description="Helical" evidence="10">
    <location>
        <begin position="91"/>
        <end position="110"/>
    </location>
</feature>
<dbReference type="EMBL" id="AWQU01000068">
    <property type="protein sequence ID" value="KFB07728.1"/>
    <property type="molecule type" value="Genomic_DNA"/>
</dbReference>
<dbReference type="Gene3D" id="3.40.1110.10">
    <property type="entry name" value="Calcium-transporting ATPase, cytoplasmic domain N"/>
    <property type="match status" value="1"/>
</dbReference>
<dbReference type="Gene3D" id="2.70.150.10">
    <property type="entry name" value="Calcium-transporting ATPase, cytoplasmic transduction domain A"/>
    <property type="match status" value="1"/>
</dbReference>
<organism evidence="12 13">
    <name type="scientific">Malacoplasma iowae DK-CPA</name>
    <dbReference type="NCBI Taxonomy" id="1394179"/>
    <lineage>
        <taxon>Bacteria</taxon>
        <taxon>Bacillati</taxon>
        <taxon>Mycoplasmatota</taxon>
        <taxon>Mycoplasmoidales</taxon>
        <taxon>Mycoplasmoidaceae</taxon>
        <taxon>Malacoplasma</taxon>
    </lineage>
</organism>
<dbReference type="Pfam" id="PF00122">
    <property type="entry name" value="E1-E2_ATPase"/>
    <property type="match status" value="1"/>
</dbReference>
<feature type="transmembrane region" description="Helical" evidence="10">
    <location>
        <begin position="21"/>
        <end position="45"/>
    </location>
</feature>
<dbReference type="GO" id="GO:0043682">
    <property type="term" value="F:P-type divalent copper transporter activity"/>
    <property type="evidence" value="ECO:0007669"/>
    <property type="project" value="TreeGrafter"/>
</dbReference>
<comment type="caution">
    <text evidence="12">The sequence shown here is derived from an EMBL/GenBank/DDBJ whole genome shotgun (WGS) entry which is preliminary data.</text>
</comment>
<dbReference type="PRINTS" id="PR00119">
    <property type="entry name" value="CATATPASE"/>
</dbReference>
<keyword evidence="9 10" id="KW-0472">Membrane</keyword>
<keyword evidence="3 10" id="KW-0812">Transmembrane</keyword>
<evidence type="ECO:0000256" key="9">
    <source>
        <dbReference type="ARBA" id="ARBA00023136"/>
    </source>
</evidence>
<feature type="transmembrane region" description="Helical" evidence="10">
    <location>
        <begin position="57"/>
        <end position="79"/>
    </location>
</feature>
<evidence type="ECO:0000256" key="4">
    <source>
        <dbReference type="ARBA" id="ARBA00022723"/>
    </source>
</evidence>
<keyword evidence="4 10" id="KW-0479">Metal-binding</keyword>
<evidence type="ECO:0000256" key="3">
    <source>
        <dbReference type="ARBA" id="ARBA00022692"/>
    </source>
</evidence>
<dbReference type="GO" id="GO:0016887">
    <property type="term" value="F:ATP hydrolysis activity"/>
    <property type="evidence" value="ECO:0007669"/>
    <property type="project" value="InterPro"/>
</dbReference>
<dbReference type="InterPro" id="IPR018303">
    <property type="entry name" value="ATPase_P-typ_P_site"/>
</dbReference>
<evidence type="ECO:0000256" key="5">
    <source>
        <dbReference type="ARBA" id="ARBA00022741"/>
    </source>
</evidence>
<dbReference type="PROSITE" id="PS00154">
    <property type="entry name" value="ATPASE_E1_E2"/>
    <property type="match status" value="1"/>
</dbReference>